<keyword evidence="6" id="KW-0645">Protease</keyword>
<dbReference type="PANTHER" id="PTHR46896:SF2">
    <property type="entry name" value="SENTRIN-SPECIFIC PROTEASE 7"/>
    <property type="match status" value="1"/>
</dbReference>
<evidence type="ECO:0000256" key="7">
    <source>
        <dbReference type="ARBA" id="ARBA00022786"/>
    </source>
</evidence>
<evidence type="ECO:0000256" key="4">
    <source>
        <dbReference type="ARBA" id="ARBA00022553"/>
    </source>
</evidence>
<keyword evidence="17" id="KW-1185">Reference proteome</keyword>
<dbReference type="GO" id="GO:0006508">
    <property type="term" value="P:proteolysis"/>
    <property type="evidence" value="ECO:0007669"/>
    <property type="project" value="UniProtKB-KW"/>
</dbReference>
<dbReference type="InterPro" id="IPR038765">
    <property type="entry name" value="Papain-like_cys_pep_sf"/>
</dbReference>
<keyword evidence="4" id="KW-0597">Phosphoprotein</keyword>
<evidence type="ECO:0000313" key="16">
    <source>
        <dbReference type="Ensembl" id="ENSSPUP00000024297.1"/>
    </source>
</evidence>
<dbReference type="GO" id="GO:0099523">
    <property type="term" value="C:presynaptic cytosol"/>
    <property type="evidence" value="ECO:0007669"/>
    <property type="project" value="Ensembl"/>
</dbReference>
<evidence type="ECO:0000259" key="15">
    <source>
        <dbReference type="PROSITE" id="PS50600"/>
    </source>
</evidence>
<dbReference type="InterPro" id="IPR051947">
    <property type="entry name" value="Sentrin-specific_protease"/>
</dbReference>
<evidence type="ECO:0000256" key="1">
    <source>
        <dbReference type="ARBA" id="ARBA00004496"/>
    </source>
</evidence>
<evidence type="ECO:0000256" key="3">
    <source>
        <dbReference type="ARBA" id="ARBA00022490"/>
    </source>
</evidence>
<comment type="similarity">
    <text evidence="2">Belongs to the peptidase C48 family.</text>
</comment>
<dbReference type="GO" id="GO:0016926">
    <property type="term" value="P:protein desumoylation"/>
    <property type="evidence" value="ECO:0007669"/>
    <property type="project" value="Ensembl"/>
</dbReference>
<gene>
    <name evidence="16" type="primary">SENP7</name>
</gene>
<sequence>LSKGAPLRGGCYINRTSYIIILILFIIYYYIYGRQPKVILTNVLKTEVGRKYIKSQLIIDANSSDADKLQSDRPPSSSVASLEIWQILSHPHQSLVIPKRQPKVTLTNVLRTKIGRKYIKTHLISDANVCHADKLQSDRPTSSSVDSLEICQKLSPSHQSHVISKRYNFTFVSIEVVILIIIQHTSCNMENLYEELFVEVSLTAVHIWLRKVVEMLTHGMKLSFIVQFPAESCAHGFLTETPSCSTSSKQMDPALDIKITTLYMGKFKGIATGCVTVVFTYLVFFIVALNKNVELLVDTIHLRRIGLWRNNDDSHSSKSNTVLFLWLSKNYVEQVESQLGKEKPLLRQVCEFIFLELFQPPTEREQMKLNEVILEVSKNNNLPDLSDFLSWKQAFPLPQESFRGAKGEAVPKVRGAKAESKINVIEPNYAVLQKQNNGHYSISMSPKPADEWKEIRETGPVQNLIVYPPPPTKGGLGVTREDLECLEHGEFLNDVIIDFYLKYLLLEKAPKHFAERSHIFSSFFYKCLTRMEKNSEENPNLSVAQRRHKRVKTWTRHINIFSKDYIFVPVNEESHWYIAVICFPGLEEAVYEMCPDQCSLQPQTQQSPFQSEKKTETVRTHTISSSSNSKIKKLCKRPCILILDSLKASSLQNTIHILREYLEVEWEVKRKTHREFSKSTMIDFCPRVPKQDNSSDCGVYLLQYVETFFQSPIINFELPIHLDRWFPRRVVRNKREEIRDLILQLHLQQLSGSSS</sequence>
<reference evidence="16" key="2">
    <citation type="submission" date="2025-09" db="UniProtKB">
        <authorList>
            <consortium name="Ensembl"/>
        </authorList>
    </citation>
    <scope>IDENTIFICATION</scope>
</reference>
<dbReference type="GO" id="GO:0099524">
    <property type="term" value="C:postsynaptic cytosol"/>
    <property type="evidence" value="ECO:0007669"/>
    <property type="project" value="Ensembl"/>
</dbReference>
<keyword evidence="7" id="KW-0833">Ubl conjugation pathway</keyword>
<keyword evidence="9" id="KW-0391">Immunity</keyword>
<accession>A0A8D0HUP6</accession>
<protein>
    <recommendedName>
        <fullName evidence="11">Sentrin-specific protease 7</fullName>
    </recommendedName>
    <alternativeName>
        <fullName evidence="13">SUMO-1-specific protease 2</fullName>
    </alternativeName>
    <alternativeName>
        <fullName evidence="12">Sentrin/SUMO-specific protease SENP7</fullName>
    </alternativeName>
</protein>
<dbReference type="Ensembl" id="ENSSPUT00000025934.1">
    <property type="protein sequence ID" value="ENSSPUP00000024297.1"/>
    <property type="gene ID" value="ENSSPUG00000018566.1"/>
</dbReference>
<dbReference type="FunFam" id="1.10.418.20:FF:000004">
    <property type="entry name" value="sentrin-specific protease 7 isoform X1"/>
    <property type="match status" value="1"/>
</dbReference>
<evidence type="ECO:0000256" key="8">
    <source>
        <dbReference type="ARBA" id="ARBA00022801"/>
    </source>
</evidence>
<reference evidence="16" key="1">
    <citation type="submission" date="2025-08" db="UniProtKB">
        <authorList>
            <consortium name="Ensembl"/>
        </authorList>
    </citation>
    <scope>IDENTIFICATION</scope>
</reference>
<comment type="function">
    <text evidence="10">Protease that acts as a positive regulator of the cGAS-STING pathway by catalyzing desumoylation of CGAS. Desumoylation of CGAS promotes DNA-binding activity of CGAS, subsequent oligomerization and activation. Deconjugates SUMO2 and SUMO3 from targeted proteins, but not SUMO1. Catalyzes the deconjugation of poly-SUMO2 and poly-SUMO3 chains. Has very low efficiency in processing full-length SUMO proteins to their mature forms.</text>
</comment>
<evidence type="ECO:0000256" key="5">
    <source>
        <dbReference type="ARBA" id="ARBA00022588"/>
    </source>
</evidence>
<dbReference type="PANTHER" id="PTHR46896">
    <property type="entry name" value="SENTRIN-SPECIFIC PROTEASE"/>
    <property type="match status" value="1"/>
</dbReference>
<keyword evidence="14" id="KW-0472">Membrane</keyword>
<feature type="domain" description="Ubiquitin-like protease family profile" evidence="15">
    <location>
        <begin position="476"/>
        <end position="708"/>
    </location>
</feature>
<dbReference type="GO" id="GO:0070139">
    <property type="term" value="F:SUMO-specific endopeptidase activity"/>
    <property type="evidence" value="ECO:0007669"/>
    <property type="project" value="Ensembl"/>
</dbReference>
<dbReference type="GeneTree" id="ENSGT00940000157308"/>
<dbReference type="Proteomes" id="UP000694392">
    <property type="component" value="Unplaced"/>
</dbReference>
<keyword evidence="3" id="KW-0963">Cytoplasm</keyword>
<evidence type="ECO:0000256" key="9">
    <source>
        <dbReference type="ARBA" id="ARBA00022859"/>
    </source>
</evidence>
<comment type="subcellular location">
    <subcellularLocation>
        <location evidence="1">Cytoplasm</location>
    </subcellularLocation>
</comment>
<keyword evidence="14" id="KW-1133">Transmembrane helix</keyword>
<dbReference type="PROSITE" id="PS50600">
    <property type="entry name" value="ULP_PROTEASE"/>
    <property type="match status" value="1"/>
</dbReference>
<dbReference type="AlphaFoldDB" id="A0A8D0HUP6"/>
<evidence type="ECO:0000256" key="6">
    <source>
        <dbReference type="ARBA" id="ARBA00022670"/>
    </source>
</evidence>
<evidence type="ECO:0000256" key="13">
    <source>
        <dbReference type="ARBA" id="ARBA00079021"/>
    </source>
</evidence>
<dbReference type="FunFam" id="3.30.310.130:FF:000001">
    <property type="entry name" value="sentrin-specific protease 6 isoform X1"/>
    <property type="match status" value="1"/>
</dbReference>
<dbReference type="FunFam" id="3.30.310.130:FF:000002">
    <property type="entry name" value="SUMO specific peptidase 6"/>
    <property type="match status" value="1"/>
</dbReference>
<dbReference type="FunFam" id="1.10.418.20:FF:000001">
    <property type="entry name" value="sentrin-specific protease 6 isoform X1"/>
    <property type="match status" value="1"/>
</dbReference>
<dbReference type="Gene3D" id="3.40.395.10">
    <property type="entry name" value="Adenoviral Proteinase, Chain A"/>
    <property type="match status" value="1"/>
</dbReference>
<evidence type="ECO:0000256" key="10">
    <source>
        <dbReference type="ARBA" id="ARBA00057377"/>
    </source>
</evidence>
<evidence type="ECO:0000256" key="12">
    <source>
        <dbReference type="ARBA" id="ARBA00077362"/>
    </source>
</evidence>
<dbReference type="SUPFAM" id="SSF54001">
    <property type="entry name" value="Cysteine proteinases"/>
    <property type="match status" value="1"/>
</dbReference>
<feature type="transmembrane region" description="Helical" evidence="14">
    <location>
        <begin position="12"/>
        <end position="31"/>
    </location>
</feature>
<dbReference type="InterPro" id="IPR003653">
    <property type="entry name" value="Peptidase_C48_C"/>
</dbReference>
<evidence type="ECO:0000256" key="11">
    <source>
        <dbReference type="ARBA" id="ARBA00073896"/>
    </source>
</evidence>
<dbReference type="GO" id="GO:0005634">
    <property type="term" value="C:nucleus"/>
    <property type="evidence" value="ECO:0007669"/>
    <property type="project" value="Ensembl"/>
</dbReference>
<feature type="transmembrane region" description="Helical" evidence="14">
    <location>
        <begin position="270"/>
        <end position="289"/>
    </location>
</feature>
<proteinExistence type="inferred from homology"/>
<organism evidence="16 17">
    <name type="scientific">Sphenodon punctatus</name>
    <name type="common">Tuatara</name>
    <name type="synonym">Hatteria punctata</name>
    <dbReference type="NCBI Taxonomy" id="8508"/>
    <lineage>
        <taxon>Eukaryota</taxon>
        <taxon>Metazoa</taxon>
        <taxon>Chordata</taxon>
        <taxon>Craniata</taxon>
        <taxon>Vertebrata</taxon>
        <taxon>Euteleostomi</taxon>
        <taxon>Lepidosauria</taxon>
        <taxon>Sphenodontia</taxon>
        <taxon>Sphenodontidae</taxon>
        <taxon>Sphenodon</taxon>
    </lineage>
</organism>
<keyword evidence="5" id="KW-0399">Innate immunity</keyword>
<dbReference type="Pfam" id="PF02902">
    <property type="entry name" value="Peptidase_C48"/>
    <property type="match status" value="1"/>
</dbReference>
<name>A0A8D0HUP6_SPHPU</name>
<evidence type="ECO:0000256" key="2">
    <source>
        <dbReference type="ARBA" id="ARBA00005234"/>
    </source>
</evidence>
<dbReference type="GO" id="GO:0140374">
    <property type="term" value="P:antiviral innate immune response"/>
    <property type="evidence" value="ECO:0007669"/>
    <property type="project" value="Ensembl"/>
</dbReference>
<keyword evidence="8" id="KW-0378">Hydrolase</keyword>
<evidence type="ECO:0000313" key="17">
    <source>
        <dbReference type="Proteomes" id="UP000694392"/>
    </source>
</evidence>
<evidence type="ECO:0000256" key="14">
    <source>
        <dbReference type="SAM" id="Phobius"/>
    </source>
</evidence>
<keyword evidence="14" id="KW-0812">Transmembrane</keyword>